<accession>A0A5C7B537</accession>
<dbReference type="Pfam" id="PF13715">
    <property type="entry name" value="CarbopepD_reg_2"/>
    <property type="match status" value="1"/>
</dbReference>
<name>A0A5C7B537_9FLAO</name>
<sequence length="217" mass="24488">MKHQLNLNINKPCSENFNKFDKTDKGGFCKNCQKEVVDFREMTATELVKFFEKNKNNTCGILKISQMKTLNKTSIVPKKYTFNYAKLLGLACFWLFAFQNITAQKITKTQTNSLKVVQNELLAGVVLDHDNLPLPGVSIVLKGTKIGVTTDFEGKFTFPKPLKANDVLVFSYLGYSPKRVKVAENQKNLNVTMDAELVELMGAVSTNKVYTSKRNKN</sequence>
<evidence type="ECO:0008006" key="3">
    <source>
        <dbReference type="Google" id="ProtNLM"/>
    </source>
</evidence>
<evidence type="ECO:0000313" key="2">
    <source>
        <dbReference type="Proteomes" id="UP000321790"/>
    </source>
</evidence>
<dbReference type="InterPro" id="IPR008969">
    <property type="entry name" value="CarboxyPept-like_regulatory"/>
</dbReference>
<proteinExistence type="predicted"/>
<dbReference type="RefSeq" id="WP_147130389.1">
    <property type="nucleotide sequence ID" value="NZ_VOSC01000005.1"/>
</dbReference>
<organism evidence="1 2">
    <name type="scientific">Seonamhaeicola algicola</name>
    <dbReference type="NCBI Taxonomy" id="1719036"/>
    <lineage>
        <taxon>Bacteria</taxon>
        <taxon>Pseudomonadati</taxon>
        <taxon>Bacteroidota</taxon>
        <taxon>Flavobacteriia</taxon>
        <taxon>Flavobacteriales</taxon>
        <taxon>Flavobacteriaceae</taxon>
    </lineage>
</organism>
<dbReference type="SUPFAM" id="SSF49464">
    <property type="entry name" value="Carboxypeptidase regulatory domain-like"/>
    <property type="match status" value="1"/>
</dbReference>
<keyword evidence="2" id="KW-1185">Reference proteome</keyword>
<gene>
    <name evidence="1" type="ORF">FUA26_00460</name>
</gene>
<dbReference type="Gene3D" id="2.60.40.1120">
    <property type="entry name" value="Carboxypeptidase-like, regulatory domain"/>
    <property type="match status" value="1"/>
</dbReference>
<protein>
    <recommendedName>
        <fullName evidence="3">Carboxypeptidase-like regulatory domain-containing protein</fullName>
    </recommendedName>
</protein>
<dbReference type="Proteomes" id="UP000321790">
    <property type="component" value="Unassembled WGS sequence"/>
</dbReference>
<dbReference type="AlphaFoldDB" id="A0A5C7B537"/>
<dbReference type="OrthoDB" id="9768177at2"/>
<dbReference type="EMBL" id="VOSC01000005">
    <property type="protein sequence ID" value="TXE15013.1"/>
    <property type="molecule type" value="Genomic_DNA"/>
</dbReference>
<evidence type="ECO:0000313" key="1">
    <source>
        <dbReference type="EMBL" id="TXE15013.1"/>
    </source>
</evidence>
<reference evidence="2" key="1">
    <citation type="submission" date="2019-08" db="EMBL/GenBank/DDBJ databases">
        <title>Seonamhaeicola sediminis sp. nov., isolated from marine sediment.</title>
        <authorList>
            <person name="Cao W.R."/>
        </authorList>
    </citation>
    <scope>NUCLEOTIDE SEQUENCE [LARGE SCALE GENOMIC DNA]</scope>
    <source>
        <strain evidence="2">Gy8</strain>
    </source>
</reference>
<comment type="caution">
    <text evidence="1">The sequence shown here is derived from an EMBL/GenBank/DDBJ whole genome shotgun (WGS) entry which is preliminary data.</text>
</comment>